<sequence>MRLSSRSNGLISFRAAAILAMALVVGAIVGALTYWSARSIIQALLAVGTTIGGTSDVLDRLLGGGPAATVCRLEHQQSCSCGGERSSRPDRQDSGRRRPEPG</sequence>
<dbReference type="Proteomes" id="UP000198420">
    <property type="component" value="Unassembled WGS sequence"/>
</dbReference>
<protein>
    <submittedName>
        <fullName evidence="3">Uncharacterized protein</fullName>
    </submittedName>
</protein>
<keyword evidence="2" id="KW-0472">Membrane</keyword>
<keyword evidence="2" id="KW-0812">Transmembrane</keyword>
<evidence type="ECO:0000256" key="1">
    <source>
        <dbReference type="SAM" id="MobiDB-lite"/>
    </source>
</evidence>
<gene>
    <name evidence="3" type="ORF">SAMN06265355_106393</name>
</gene>
<organism evidence="3 4">
    <name type="scientific">Actinomadura mexicana</name>
    <dbReference type="NCBI Taxonomy" id="134959"/>
    <lineage>
        <taxon>Bacteria</taxon>
        <taxon>Bacillati</taxon>
        <taxon>Actinomycetota</taxon>
        <taxon>Actinomycetes</taxon>
        <taxon>Streptosporangiales</taxon>
        <taxon>Thermomonosporaceae</taxon>
        <taxon>Actinomadura</taxon>
    </lineage>
</organism>
<feature type="compositionally biased region" description="Basic and acidic residues" evidence="1">
    <location>
        <begin position="85"/>
        <end position="102"/>
    </location>
</feature>
<evidence type="ECO:0000256" key="2">
    <source>
        <dbReference type="SAM" id="Phobius"/>
    </source>
</evidence>
<feature type="region of interest" description="Disordered" evidence="1">
    <location>
        <begin position="79"/>
        <end position="102"/>
    </location>
</feature>
<keyword evidence="4" id="KW-1185">Reference proteome</keyword>
<proteinExistence type="predicted"/>
<evidence type="ECO:0000313" key="4">
    <source>
        <dbReference type="Proteomes" id="UP000198420"/>
    </source>
</evidence>
<keyword evidence="2" id="KW-1133">Transmembrane helix</keyword>
<reference evidence="4" key="1">
    <citation type="submission" date="2017-06" db="EMBL/GenBank/DDBJ databases">
        <authorList>
            <person name="Varghese N."/>
            <person name="Submissions S."/>
        </authorList>
    </citation>
    <scope>NUCLEOTIDE SEQUENCE [LARGE SCALE GENOMIC DNA]</scope>
    <source>
        <strain evidence="4">DSM 44485</strain>
    </source>
</reference>
<accession>A0A238Z0X0</accession>
<dbReference type="EMBL" id="FZNP01000006">
    <property type="protein sequence ID" value="SNR76986.1"/>
    <property type="molecule type" value="Genomic_DNA"/>
</dbReference>
<name>A0A238Z0X0_9ACTN</name>
<evidence type="ECO:0000313" key="3">
    <source>
        <dbReference type="EMBL" id="SNR76986.1"/>
    </source>
</evidence>
<dbReference type="RefSeq" id="WP_089312948.1">
    <property type="nucleotide sequence ID" value="NZ_FZNP01000006.1"/>
</dbReference>
<dbReference type="AlphaFoldDB" id="A0A238Z0X0"/>
<feature type="transmembrane region" description="Helical" evidence="2">
    <location>
        <begin position="12"/>
        <end position="35"/>
    </location>
</feature>